<dbReference type="AlphaFoldDB" id="A0A4Z2BCN2"/>
<dbReference type="InterPro" id="IPR035892">
    <property type="entry name" value="C2_domain_sf"/>
</dbReference>
<evidence type="ECO:0000313" key="1">
    <source>
        <dbReference type="EMBL" id="TNM90184.1"/>
    </source>
</evidence>
<keyword evidence="2" id="KW-1185">Reference proteome</keyword>
<evidence type="ECO:0000313" key="2">
    <source>
        <dbReference type="Proteomes" id="UP000516260"/>
    </source>
</evidence>
<dbReference type="Proteomes" id="UP000516260">
    <property type="component" value="Chromosome 4"/>
</dbReference>
<gene>
    <name evidence="1" type="ORF">fugu_004418</name>
</gene>
<reference evidence="1 2" key="1">
    <citation type="submission" date="2019-04" db="EMBL/GenBank/DDBJ databases">
        <title>The sequence and de novo assembly of Takifugu bimaculatus genome using PacBio and Hi-C technologies.</title>
        <authorList>
            <person name="Xu P."/>
            <person name="Liu B."/>
            <person name="Zhou Z."/>
        </authorList>
    </citation>
    <scope>NUCLEOTIDE SEQUENCE [LARGE SCALE GENOMIC DNA]</scope>
    <source>
        <strain evidence="1">TB-2018</strain>
        <tissue evidence="1">Muscle</tissue>
    </source>
</reference>
<sequence>MLRLQCSTCERLIFLGTSWAPQTATSRCSAAQHLWVKHLFGMTTKTPGGRKSSNTSILRKTDILRLEVHDSDFLFDDLLGVCQRQVKRGTHDHNCFLEKGGTLHYSYTLN</sequence>
<protein>
    <submittedName>
        <fullName evidence="1">Uncharacterized protein</fullName>
    </submittedName>
</protein>
<dbReference type="EMBL" id="SWLE01000017">
    <property type="protein sequence ID" value="TNM90184.1"/>
    <property type="molecule type" value="Genomic_DNA"/>
</dbReference>
<dbReference type="Gene3D" id="2.60.40.150">
    <property type="entry name" value="C2 domain"/>
    <property type="match status" value="1"/>
</dbReference>
<name>A0A4Z2BCN2_9TELE</name>
<accession>A0A4Z2BCN2</accession>
<organism evidence="1 2">
    <name type="scientific">Takifugu bimaculatus</name>
    <dbReference type="NCBI Taxonomy" id="433685"/>
    <lineage>
        <taxon>Eukaryota</taxon>
        <taxon>Metazoa</taxon>
        <taxon>Chordata</taxon>
        <taxon>Craniata</taxon>
        <taxon>Vertebrata</taxon>
        <taxon>Euteleostomi</taxon>
        <taxon>Actinopterygii</taxon>
        <taxon>Neopterygii</taxon>
        <taxon>Teleostei</taxon>
        <taxon>Neoteleostei</taxon>
        <taxon>Acanthomorphata</taxon>
        <taxon>Eupercaria</taxon>
        <taxon>Tetraodontiformes</taxon>
        <taxon>Tetradontoidea</taxon>
        <taxon>Tetraodontidae</taxon>
        <taxon>Takifugu</taxon>
    </lineage>
</organism>
<comment type="caution">
    <text evidence="1">The sequence shown here is derived from an EMBL/GenBank/DDBJ whole genome shotgun (WGS) entry which is preliminary data.</text>
</comment>
<proteinExistence type="predicted"/>